<dbReference type="GeneID" id="106460516"/>
<dbReference type="SMART" id="SM00360">
    <property type="entry name" value="RRM"/>
    <property type="match status" value="1"/>
</dbReference>
<feature type="domain" description="RRM" evidence="6">
    <location>
        <begin position="97"/>
        <end position="174"/>
    </location>
</feature>
<dbReference type="PROSITE" id="PS51025">
    <property type="entry name" value="PWI"/>
    <property type="match status" value="1"/>
</dbReference>
<dbReference type="InterPro" id="IPR012677">
    <property type="entry name" value="Nucleotide-bd_a/b_plait_sf"/>
</dbReference>
<feature type="region of interest" description="Disordered" evidence="5">
    <location>
        <begin position="238"/>
        <end position="429"/>
    </location>
</feature>
<dbReference type="InterPro" id="IPR002483">
    <property type="entry name" value="PWI_dom"/>
</dbReference>
<dbReference type="Proteomes" id="UP000694941">
    <property type="component" value="Unplaced"/>
</dbReference>
<keyword evidence="8" id="KW-1185">Reference proteome</keyword>
<proteinExistence type="predicted"/>
<dbReference type="InterPro" id="IPR036483">
    <property type="entry name" value="PWI_dom_sf"/>
</dbReference>
<dbReference type="Pfam" id="PF00076">
    <property type="entry name" value="RRM_1"/>
    <property type="match status" value="1"/>
</dbReference>
<dbReference type="PROSITE" id="PS50102">
    <property type="entry name" value="RRM"/>
    <property type="match status" value="1"/>
</dbReference>
<organism evidence="8 9">
    <name type="scientific">Limulus polyphemus</name>
    <name type="common">Atlantic horseshoe crab</name>
    <dbReference type="NCBI Taxonomy" id="6850"/>
    <lineage>
        <taxon>Eukaryota</taxon>
        <taxon>Metazoa</taxon>
        <taxon>Ecdysozoa</taxon>
        <taxon>Arthropoda</taxon>
        <taxon>Chelicerata</taxon>
        <taxon>Merostomata</taxon>
        <taxon>Xiphosura</taxon>
        <taxon>Limulidae</taxon>
        <taxon>Limulus</taxon>
    </lineage>
</organism>
<dbReference type="SMART" id="SM00311">
    <property type="entry name" value="PWI"/>
    <property type="match status" value="1"/>
</dbReference>
<dbReference type="SUPFAM" id="SSF54928">
    <property type="entry name" value="RNA-binding domain, RBD"/>
    <property type="match status" value="1"/>
</dbReference>
<keyword evidence="4" id="KW-0175">Coiled coil</keyword>
<dbReference type="SUPFAM" id="SSF101233">
    <property type="entry name" value="PWI domain"/>
    <property type="match status" value="1"/>
</dbReference>
<evidence type="ECO:0000313" key="8">
    <source>
        <dbReference type="Proteomes" id="UP000694941"/>
    </source>
</evidence>
<feature type="domain" description="PWI" evidence="7">
    <location>
        <begin position="719"/>
        <end position="812"/>
    </location>
</feature>
<feature type="region of interest" description="Disordered" evidence="5">
    <location>
        <begin position="184"/>
        <end position="219"/>
    </location>
</feature>
<dbReference type="InterPro" id="IPR052768">
    <property type="entry name" value="RBM25"/>
</dbReference>
<dbReference type="Gene3D" id="3.30.70.330">
    <property type="match status" value="1"/>
</dbReference>
<dbReference type="InterPro" id="IPR034268">
    <property type="entry name" value="RBM25_RRM"/>
</dbReference>
<gene>
    <name evidence="9" type="primary">LOC106460516</name>
</gene>
<sequence length="812" mass="95397">MSFPPHGPPMTCPGMPPLPPMMPPPYTMPPMGGMIPMTMGMMHAPMMTHVPMSLPVSMPLMTTSKPFIKKTNITNSVSKIETTGVNIDKSVPKGPPVTVFVGNITERASDLLVRQILQRCGIVMNWKRVQGANGKLQAFGFCEYADPESALRAIRLLHDWDIGDKKLVVKVDAKTKEKLDDYKATKRAATQTQKEKEDSSDQEEKHEKEEDLDEETKRSDSIIKAGIQQILNEHAGELSRTLEAKESPKHKKTEESTKTIVDKDKKNSLDDMELEEDQKSLIHREIDKFRDTYKKAEEENEKEKERRERDRKDRDRDRELRERDKVRERRERREREKSMERSKDRERDRMRERENLRDNSPADHPRERMIDRSRSLSREKERDWSKERERSRERSKDRDRDWQRDKEEDEDLHERRKLERKLREKEAAYQERLRNWESRERRKLKEYEKEKQKEDERRKEEYKEAKRLKEFLEDYDDDRDDPKYYKGNALARRLKEHEKELEADDRDRHKEREEIEELKRRLAEEGHPDPLGEANRIYQEEDAKLMKNRIKPEPLESENEEELPEIKPKKPLVKKEKSPRKELEQTKLVKPIEEDSAPNSLSGFSDVTIPSEEVKPIGFVGLKLGGSSPHYGSRSPPAPTTPTASNNESSSQKKKRLTVEDVFNANEDDAMEQKKRRKLIPLDDTQEDGKSSPSTQQMTTEEKRKHIKNLIDKIPTAKEDLFAYNIDWSLVDNSLMERRIKPWINKKIVEYIGEEEPTLVGFICTKVLAASPAQSILDDVSMVLDEEAEVFVVKMWRLLIYEIEAKKLGLMK</sequence>
<dbReference type="InterPro" id="IPR000504">
    <property type="entry name" value="RRM_dom"/>
</dbReference>
<feature type="region of interest" description="Disordered" evidence="5">
    <location>
        <begin position="619"/>
        <end position="703"/>
    </location>
</feature>
<dbReference type="RefSeq" id="XP_013775685.1">
    <property type="nucleotide sequence ID" value="XM_013920231.2"/>
</dbReference>
<reference evidence="9" key="1">
    <citation type="submission" date="2025-08" db="UniProtKB">
        <authorList>
            <consortium name="RefSeq"/>
        </authorList>
    </citation>
    <scope>IDENTIFICATION</scope>
    <source>
        <tissue evidence="9">Muscle</tissue>
    </source>
</reference>
<evidence type="ECO:0000256" key="4">
    <source>
        <dbReference type="SAM" id="Coils"/>
    </source>
</evidence>
<evidence type="ECO:0000256" key="3">
    <source>
        <dbReference type="PROSITE-ProRule" id="PRU00176"/>
    </source>
</evidence>
<dbReference type="PANTHER" id="PTHR18806:SF4">
    <property type="entry name" value="RNA-BINDING PROTEIN 25"/>
    <property type="match status" value="1"/>
</dbReference>
<name>A0ABM1B6B1_LIMPO</name>
<evidence type="ECO:0000259" key="7">
    <source>
        <dbReference type="PROSITE" id="PS51025"/>
    </source>
</evidence>
<evidence type="ECO:0000256" key="5">
    <source>
        <dbReference type="SAM" id="MobiDB-lite"/>
    </source>
</evidence>
<accession>A0ABM1B6B1</accession>
<dbReference type="CDD" id="cd12446">
    <property type="entry name" value="RRM_RBM25"/>
    <property type="match status" value="1"/>
</dbReference>
<feature type="compositionally biased region" description="Basic and acidic residues" evidence="5">
    <location>
        <begin position="564"/>
        <end position="593"/>
    </location>
</feature>
<evidence type="ECO:0000313" key="9">
    <source>
        <dbReference type="RefSeq" id="XP_013775685.1"/>
    </source>
</evidence>
<feature type="region of interest" description="Disordered" evidence="5">
    <location>
        <begin position="551"/>
        <end position="607"/>
    </location>
</feature>
<feature type="coiled-coil region" evidence="4">
    <location>
        <begin position="494"/>
        <end position="521"/>
    </location>
</feature>
<keyword evidence="2 3" id="KW-0694">RNA-binding</keyword>
<dbReference type="PANTHER" id="PTHR18806">
    <property type="entry name" value="RBM25 PROTEIN"/>
    <property type="match status" value="1"/>
</dbReference>
<dbReference type="Gene3D" id="1.20.1390.10">
    <property type="entry name" value="PWI domain"/>
    <property type="match status" value="1"/>
</dbReference>
<evidence type="ECO:0000259" key="6">
    <source>
        <dbReference type="PROSITE" id="PS50102"/>
    </source>
</evidence>
<evidence type="ECO:0000256" key="1">
    <source>
        <dbReference type="ARBA" id="ARBA00022664"/>
    </source>
</evidence>
<dbReference type="InterPro" id="IPR035979">
    <property type="entry name" value="RBD_domain_sf"/>
</dbReference>
<feature type="compositionally biased region" description="Basic and acidic residues" evidence="5">
    <location>
        <begin position="238"/>
        <end position="269"/>
    </location>
</feature>
<keyword evidence="1" id="KW-0507">mRNA processing</keyword>
<feature type="compositionally biased region" description="Basic and acidic residues" evidence="5">
    <location>
        <begin position="193"/>
        <end position="219"/>
    </location>
</feature>
<dbReference type="Pfam" id="PF01480">
    <property type="entry name" value="PWI"/>
    <property type="match status" value="1"/>
</dbReference>
<evidence type="ECO:0000256" key="2">
    <source>
        <dbReference type="ARBA" id="ARBA00022884"/>
    </source>
</evidence>
<protein>
    <submittedName>
        <fullName evidence="9">RNA-binding protein 25-like</fullName>
    </submittedName>
</protein>
<feature type="compositionally biased region" description="Basic and acidic residues" evidence="5">
    <location>
        <begin position="277"/>
        <end position="429"/>
    </location>
</feature>